<dbReference type="OrthoDB" id="1098088at2"/>
<sequence length="189" mass="22259">MQISFKHINNDRIKTCFREVAQQYKTLNNIKISLEKVSVKSSTMQAQPIISLSSIFTGVKQYRIKLNAHIRDHKELKIDDVPSQVLKGWFAHELGHIVDYKQHTNLQMIIFGIKYLWSKKFKKKVEHDADYIAISHGFHEEILATKNFIIEHDLIGEKYKRKILKYYLPKEDVLLCSQDESILEPYLDL</sequence>
<accession>A0A1M4U5Z4</accession>
<dbReference type="EMBL" id="FQTW01000002">
    <property type="protein sequence ID" value="SHE52064.1"/>
    <property type="molecule type" value="Genomic_DNA"/>
</dbReference>
<dbReference type="STRING" id="1155689.SAMN05444278_102197"/>
<dbReference type="AlphaFoldDB" id="A0A1M4U5Z4"/>
<evidence type="ECO:0000313" key="2">
    <source>
        <dbReference type="Proteomes" id="UP000184462"/>
    </source>
</evidence>
<gene>
    <name evidence="1" type="ORF">SAMN05444278_102197</name>
</gene>
<dbReference type="Proteomes" id="UP000184462">
    <property type="component" value="Unassembled WGS sequence"/>
</dbReference>
<evidence type="ECO:0000313" key="1">
    <source>
        <dbReference type="EMBL" id="SHE52064.1"/>
    </source>
</evidence>
<protein>
    <submittedName>
        <fullName evidence="1">Uncharacterized protein</fullName>
    </submittedName>
</protein>
<name>A0A1M4U5Z4_9FLAO</name>
<reference evidence="1 2" key="1">
    <citation type="submission" date="2016-11" db="EMBL/GenBank/DDBJ databases">
        <authorList>
            <person name="Jaros S."/>
            <person name="Januszkiewicz K."/>
            <person name="Wedrychowicz H."/>
        </authorList>
    </citation>
    <scope>NUCLEOTIDE SEQUENCE [LARGE SCALE GENOMIC DNA]</scope>
    <source>
        <strain evidence="1 2">DSM 25661</strain>
    </source>
</reference>
<organism evidence="1 2">
    <name type="scientific">Psychroflexus salarius</name>
    <dbReference type="NCBI Taxonomy" id="1155689"/>
    <lineage>
        <taxon>Bacteria</taxon>
        <taxon>Pseudomonadati</taxon>
        <taxon>Bacteroidota</taxon>
        <taxon>Flavobacteriia</taxon>
        <taxon>Flavobacteriales</taxon>
        <taxon>Flavobacteriaceae</taxon>
        <taxon>Psychroflexus</taxon>
    </lineage>
</organism>
<keyword evidence="2" id="KW-1185">Reference proteome</keyword>
<dbReference type="RefSeq" id="WP_073192242.1">
    <property type="nucleotide sequence ID" value="NZ_FQTW01000002.1"/>
</dbReference>
<proteinExistence type="predicted"/>